<sequence>MPERPGFVPDYPYFYAMNTKPQFAPDEDVLLLEETTDLRDLVVYNDDVNTFDHVIRTLIDVCGHEPEQAEQCTLLIHYKGQCAVKLGTYDELTPLCSAIHDRGISADVV</sequence>
<dbReference type="Pfam" id="PF02617">
    <property type="entry name" value="ClpS"/>
    <property type="match status" value="1"/>
</dbReference>
<organism evidence="2 3">
    <name type="scientific">Hymenobacter koreensis</name>
    <dbReference type="NCBI Taxonomy" id="1084523"/>
    <lineage>
        <taxon>Bacteria</taxon>
        <taxon>Pseudomonadati</taxon>
        <taxon>Bacteroidota</taxon>
        <taxon>Cytophagia</taxon>
        <taxon>Cytophagales</taxon>
        <taxon>Hymenobacteraceae</taxon>
        <taxon>Hymenobacter</taxon>
    </lineage>
</organism>
<comment type="caution">
    <text evidence="2">The sequence shown here is derived from an EMBL/GenBank/DDBJ whole genome shotgun (WGS) entry which is preliminary data.</text>
</comment>
<feature type="domain" description="Adaptor protein ClpS core" evidence="1">
    <location>
        <begin position="40"/>
        <end position="101"/>
    </location>
</feature>
<reference evidence="3" key="1">
    <citation type="journal article" date="2019" name="Int. J. Syst. Evol. Microbiol.">
        <title>The Global Catalogue of Microorganisms (GCM) 10K type strain sequencing project: providing services to taxonomists for standard genome sequencing and annotation.</title>
        <authorList>
            <consortium name="The Broad Institute Genomics Platform"/>
            <consortium name="The Broad Institute Genome Sequencing Center for Infectious Disease"/>
            <person name="Wu L."/>
            <person name="Ma J."/>
        </authorList>
    </citation>
    <scope>NUCLEOTIDE SEQUENCE [LARGE SCALE GENOMIC DNA]</scope>
    <source>
        <strain evidence="3">JCM 17924</strain>
    </source>
</reference>
<dbReference type="InterPro" id="IPR014719">
    <property type="entry name" value="Ribosomal_bL12_C/ClpS-like"/>
</dbReference>
<gene>
    <name evidence="2" type="ORF">GCM10023186_05250</name>
</gene>
<protein>
    <recommendedName>
        <fullName evidence="1">Adaptor protein ClpS core domain-containing protein</fullName>
    </recommendedName>
</protein>
<dbReference type="Proteomes" id="UP001500454">
    <property type="component" value="Unassembled WGS sequence"/>
</dbReference>
<proteinExistence type="predicted"/>
<dbReference type="SUPFAM" id="SSF54736">
    <property type="entry name" value="ClpS-like"/>
    <property type="match status" value="1"/>
</dbReference>
<evidence type="ECO:0000313" key="2">
    <source>
        <dbReference type="EMBL" id="GAA4374051.1"/>
    </source>
</evidence>
<name>A0ABP8IUX1_9BACT</name>
<evidence type="ECO:0000259" key="1">
    <source>
        <dbReference type="Pfam" id="PF02617"/>
    </source>
</evidence>
<accession>A0ABP8IUX1</accession>
<dbReference type="InterPro" id="IPR003769">
    <property type="entry name" value="ClpS_core"/>
</dbReference>
<keyword evidence="3" id="KW-1185">Reference proteome</keyword>
<evidence type="ECO:0000313" key="3">
    <source>
        <dbReference type="Proteomes" id="UP001500454"/>
    </source>
</evidence>
<dbReference type="EMBL" id="BAABHA010000001">
    <property type="protein sequence ID" value="GAA4374051.1"/>
    <property type="molecule type" value="Genomic_DNA"/>
</dbReference>
<dbReference type="Gene3D" id="3.30.1390.10">
    <property type="match status" value="1"/>
</dbReference>